<name>A0AAD9ZTS5_9ROSI</name>
<organism evidence="1 2">
    <name type="scientific">Dipteronia sinensis</name>
    <dbReference type="NCBI Taxonomy" id="43782"/>
    <lineage>
        <taxon>Eukaryota</taxon>
        <taxon>Viridiplantae</taxon>
        <taxon>Streptophyta</taxon>
        <taxon>Embryophyta</taxon>
        <taxon>Tracheophyta</taxon>
        <taxon>Spermatophyta</taxon>
        <taxon>Magnoliopsida</taxon>
        <taxon>eudicotyledons</taxon>
        <taxon>Gunneridae</taxon>
        <taxon>Pentapetalae</taxon>
        <taxon>rosids</taxon>
        <taxon>malvids</taxon>
        <taxon>Sapindales</taxon>
        <taxon>Sapindaceae</taxon>
        <taxon>Hippocastanoideae</taxon>
        <taxon>Acereae</taxon>
        <taxon>Dipteronia</taxon>
    </lineage>
</organism>
<keyword evidence="2" id="KW-1185">Reference proteome</keyword>
<protein>
    <recommendedName>
        <fullName evidence="3">Reverse transcriptase domain-containing protein</fullName>
    </recommendedName>
</protein>
<dbReference type="AlphaFoldDB" id="A0AAD9ZTS5"/>
<gene>
    <name evidence="1" type="ORF">Dsin_024440</name>
</gene>
<evidence type="ECO:0000313" key="1">
    <source>
        <dbReference type="EMBL" id="KAK3193130.1"/>
    </source>
</evidence>
<reference evidence="1" key="1">
    <citation type="journal article" date="2023" name="Plant J.">
        <title>Genome sequences and population genomics provide insights into the demographic history, inbreeding, and mutation load of two 'living fossil' tree species of Dipteronia.</title>
        <authorList>
            <person name="Feng Y."/>
            <person name="Comes H.P."/>
            <person name="Chen J."/>
            <person name="Zhu S."/>
            <person name="Lu R."/>
            <person name="Zhang X."/>
            <person name="Li P."/>
            <person name="Qiu J."/>
            <person name="Olsen K.M."/>
            <person name="Qiu Y."/>
        </authorList>
    </citation>
    <scope>NUCLEOTIDE SEQUENCE</scope>
    <source>
        <strain evidence="1">NBL</strain>
    </source>
</reference>
<evidence type="ECO:0000313" key="2">
    <source>
        <dbReference type="Proteomes" id="UP001281410"/>
    </source>
</evidence>
<sequence length="319" mass="35002">MRCVSSVTYSFVINVEVCGMLKPTKGLGQGDSLSPYPLLICAEGLLSLLNKAHDEGLVTGFKPSMFGPFITHMFNADDSLIFSKATLEDCAVAYHEKYLSLLTFVGKDKIKLLVVIVDRIWNRLKVKSSNSFLWKSLFWGRGLLENGLHWRIGDGALVAIYKDMWISRLSTLQLTSSPVLVDNAVVKHLILPSGGWDVGLISSSFNEEDSASILCLQVFFGSMTSMVLTRSDMSLNETATWCSTYISYYQDATGHQKRVIGSVASKLIRCCACGCGYCYSGLRGLCDGSANCSNLFSSVGGSCCNSQRNSVCARYMFVF</sequence>
<dbReference type="EMBL" id="JANJYJ010000008">
    <property type="protein sequence ID" value="KAK3193130.1"/>
    <property type="molecule type" value="Genomic_DNA"/>
</dbReference>
<accession>A0AAD9ZTS5</accession>
<dbReference type="Proteomes" id="UP001281410">
    <property type="component" value="Unassembled WGS sequence"/>
</dbReference>
<comment type="caution">
    <text evidence="1">The sequence shown here is derived from an EMBL/GenBank/DDBJ whole genome shotgun (WGS) entry which is preliminary data.</text>
</comment>
<evidence type="ECO:0008006" key="3">
    <source>
        <dbReference type="Google" id="ProtNLM"/>
    </source>
</evidence>
<proteinExistence type="predicted"/>